<comment type="subcellular location">
    <subcellularLocation>
        <location evidence="1">Nucleus</location>
    </subcellularLocation>
</comment>
<dbReference type="InterPro" id="IPR036236">
    <property type="entry name" value="Znf_C2H2_sf"/>
</dbReference>
<evidence type="ECO:0000256" key="13">
    <source>
        <dbReference type="SAM" id="MobiDB-lite"/>
    </source>
</evidence>
<dbReference type="GO" id="GO:0061629">
    <property type="term" value="F:RNA polymerase II-specific DNA-binding transcription factor binding"/>
    <property type="evidence" value="ECO:0007669"/>
    <property type="project" value="InterPro"/>
</dbReference>
<keyword evidence="3" id="KW-0479">Metal-binding</keyword>
<feature type="compositionally biased region" description="Polar residues" evidence="13">
    <location>
        <begin position="876"/>
        <end position="885"/>
    </location>
</feature>
<feature type="compositionally biased region" description="Low complexity" evidence="13">
    <location>
        <begin position="229"/>
        <end position="242"/>
    </location>
</feature>
<dbReference type="PROSITE" id="PS00028">
    <property type="entry name" value="ZINC_FINGER_C2H2_1"/>
    <property type="match status" value="4"/>
</dbReference>
<dbReference type="GO" id="GO:0005634">
    <property type="term" value="C:nucleus"/>
    <property type="evidence" value="ECO:0007669"/>
    <property type="project" value="UniProtKB-SubCell"/>
</dbReference>
<dbReference type="PANTHER" id="PTHR12958">
    <property type="entry name" value="FRIEND OF GATA2-RELATED"/>
    <property type="match status" value="1"/>
</dbReference>
<feature type="domain" description="CCHC FOG-type" evidence="15">
    <location>
        <begin position="702"/>
        <end position="735"/>
    </location>
</feature>
<evidence type="ECO:0000256" key="2">
    <source>
        <dbReference type="ARBA" id="ARBA00022491"/>
    </source>
</evidence>
<feature type="compositionally biased region" description="Polar residues" evidence="13">
    <location>
        <begin position="562"/>
        <end position="573"/>
    </location>
</feature>
<evidence type="ECO:0000256" key="11">
    <source>
        <dbReference type="ARBA" id="ARBA00023242"/>
    </source>
</evidence>
<evidence type="ECO:0000256" key="6">
    <source>
        <dbReference type="ARBA" id="ARBA00022833"/>
    </source>
</evidence>
<feature type="domain" description="CCHC FOG-type" evidence="15">
    <location>
        <begin position="268"/>
        <end position="301"/>
    </location>
</feature>
<dbReference type="PANTHER" id="PTHR12958:SF3">
    <property type="entry name" value="ZINC FINGER PROTEIN USH"/>
    <property type="match status" value="1"/>
</dbReference>
<proteinExistence type="predicted"/>
<dbReference type="GO" id="GO:0030154">
    <property type="term" value="P:cell differentiation"/>
    <property type="evidence" value="ECO:0007669"/>
    <property type="project" value="UniProtKB-ARBA"/>
</dbReference>
<dbReference type="OrthoDB" id="8742770at2759"/>
<dbReference type="InterPro" id="IPR046341">
    <property type="entry name" value="SET_dom_sf"/>
</dbReference>
<evidence type="ECO:0000256" key="7">
    <source>
        <dbReference type="ARBA" id="ARBA00023015"/>
    </source>
</evidence>
<evidence type="ECO:0000256" key="12">
    <source>
        <dbReference type="PROSITE-ProRule" id="PRU00042"/>
    </source>
</evidence>
<feature type="compositionally biased region" description="Basic and acidic residues" evidence="13">
    <location>
        <begin position="172"/>
        <end position="184"/>
    </location>
</feature>
<reference evidence="17" key="1">
    <citation type="submission" date="2025-08" db="UniProtKB">
        <authorList>
            <consortium name="RefSeq"/>
        </authorList>
    </citation>
    <scope>IDENTIFICATION</scope>
    <source>
        <tissue evidence="17">Gonad</tissue>
    </source>
</reference>
<feature type="compositionally biased region" description="Low complexity" evidence="13">
    <location>
        <begin position="980"/>
        <end position="997"/>
    </location>
</feature>
<keyword evidence="11" id="KW-0539">Nucleus</keyword>
<keyword evidence="8" id="KW-0238">DNA-binding</keyword>
<dbReference type="SMART" id="SM00355">
    <property type="entry name" value="ZnF_C2H2"/>
    <property type="match status" value="12"/>
</dbReference>
<dbReference type="GO" id="GO:0045944">
    <property type="term" value="P:positive regulation of transcription by RNA polymerase II"/>
    <property type="evidence" value="ECO:0007669"/>
    <property type="project" value="TreeGrafter"/>
</dbReference>
<feature type="compositionally biased region" description="Low complexity" evidence="13">
    <location>
        <begin position="379"/>
        <end position="389"/>
    </location>
</feature>
<dbReference type="Pfam" id="PF25445">
    <property type="entry name" value="CCHC_ZFPM2"/>
    <property type="match status" value="1"/>
</dbReference>
<feature type="domain" description="C2H2-type" evidence="14">
    <location>
        <begin position="320"/>
        <end position="347"/>
    </location>
</feature>
<feature type="region of interest" description="Disordered" evidence="13">
    <location>
        <begin position="789"/>
        <end position="849"/>
    </location>
</feature>
<evidence type="ECO:0000256" key="4">
    <source>
        <dbReference type="ARBA" id="ARBA00022737"/>
    </source>
</evidence>
<feature type="domain" description="CCHC FOG-type" evidence="15">
    <location>
        <begin position="1210"/>
        <end position="1243"/>
    </location>
</feature>
<dbReference type="KEGG" id="bbel:109480586"/>
<feature type="compositionally biased region" description="Polar residues" evidence="13">
    <location>
        <begin position="816"/>
        <end position="835"/>
    </location>
</feature>
<dbReference type="PROSITE" id="PS51810">
    <property type="entry name" value="ZF_CCHC_FOG"/>
    <property type="match status" value="5"/>
</dbReference>
<feature type="domain" description="C2H2-type" evidence="14">
    <location>
        <begin position="344"/>
        <end position="368"/>
    </location>
</feature>
<dbReference type="InterPro" id="IPR049361">
    <property type="entry name" value="ZFPM1/2_PR"/>
</dbReference>
<feature type="domain" description="C2H2-type" evidence="14">
    <location>
        <begin position="404"/>
        <end position="431"/>
    </location>
</feature>
<keyword evidence="7" id="KW-0805">Transcription regulation</keyword>
<evidence type="ECO:0000259" key="14">
    <source>
        <dbReference type="PROSITE" id="PS50157"/>
    </source>
</evidence>
<dbReference type="AlphaFoldDB" id="A0A6P4ZNL1"/>
<dbReference type="PROSITE" id="PS50157">
    <property type="entry name" value="ZINC_FINGER_C2H2_2"/>
    <property type="match status" value="4"/>
</dbReference>
<feature type="region of interest" description="Disordered" evidence="13">
    <location>
        <begin position="376"/>
        <end position="397"/>
    </location>
</feature>
<feature type="compositionally biased region" description="Basic and acidic residues" evidence="13">
    <location>
        <begin position="1074"/>
        <end position="1097"/>
    </location>
</feature>
<feature type="region of interest" description="Disordered" evidence="13">
    <location>
        <begin position="955"/>
        <end position="997"/>
    </location>
</feature>
<dbReference type="RefSeq" id="XP_019638378.1">
    <property type="nucleotide sequence ID" value="XM_019782819.1"/>
</dbReference>
<dbReference type="InterPro" id="IPR059121">
    <property type="entry name" value="CCHC_ZFPM2-like"/>
</dbReference>
<dbReference type="GeneID" id="109480586"/>
<gene>
    <name evidence="17" type="primary">LOC109480586</name>
</gene>
<feature type="compositionally biased region" description="Polar residues" evidence="13">
    <location>
        <begin position="1149"/>
        <end position="1158"/>
    </location>
</feature>
<feature type="region of interest" description="Disordered" evidence="13">
    <location>
        <begin position="137"/>
        <end position="249"/>
    </location>
</feature>
<keyword evidence="6" id="KW-0862">Zinc</keyword>
<dbReference type="GO" id="GO:0000122">
    <property type="term" value="P:negative regulation of transcription by RNA polymerase II"/>
    <property type="evidence" value="ECO:0007669"/>
    <property type="project" value="TreeGrafter"/>
</dbReference>
<evidence type="ECO:0000256" key="5">
    <source>
        <dbReference type="ARBA" id="ARBA00022771"/>
    </source>
</evidence>
<organism evidence="16 17">
    <name type="scientific">Branchiostoma belcheri</name>
    <name type="common">Amphioxus</name>
    <dbReference type="NCBI Taxonomy" id="7741"/>
    <lineage>
        <taxon>Eukaryota</taxon>
        <taxon>Metazoa</taxon>
        <taxon>Chordata</taxon>
        <taxon>Cephalochordata</taxon>
        <taxon>Leptocardii</taxon>
        <taxon>Amphioxiformes</taxon>
        <taxon>Branchiostomatidae</taxon>
        <taxon>Branchiostoma</taxon>
    </lineage>
</organism>
<feature type="region of interest" description="Disordered" evidence="13">
    <location>
        <begin position="455"/>
        <end position="523"/>
    </location>
</feature>
<dbReference type="GO" id="GO:0009653">
    <property type="term" value="P:anatomical structure morphogenesis"/>
    <property type="evidence" value="ECO:0007669"/>
    <property type="project" value="UniProtKB-ARBA"/>
</dbReference>
<keyword evidence="5 12" id="KW-0863">Zinc-finger</keyword>
<dbReference type="GO" id="GO:0003677">
    <property type="term" value="F:DNA binding"/>
    <property type="evidence" value="ECO:0007669"/>
    <property type="project" value="UniProtKB-KW"/>
</dbReference>
<evidence type="ECO:0000313" key="17">
    <source>
        <dbReference type="RefSeq" id="XP_019638378.1"/>
    </source>
</evidence>
<accession>A0A6P4ZNL1</accession>
<feature type="compositionally biased region" description="Polar residues" evidence="13">
    <location>
        <begin position="455"/>
        <end position="484"/>
    </location>
</feature>
<dbReference type="InterPro" id="IPR013087">
    <property type="entry name" value="Znf_C2H2_type"/>
</dbReference>
<feature type="region of interest" description="Disordered" evidence="13">
    <location>
        <begin position="560"/>
        <end position="591"/>
    </location>
</feature>
<feature type="domain" description="CCHC FOG-type" evidence="15">
    <location>
        <begin position="915"/>
        <end position="948"/>
    </location>
</feature>
<evidence type="ECO:0000256" key="1">
    <source>
        <dbReference type="ARBA" id="ARBA00004123"/>
    </source>
</evidence>
<dbReference type="InterPro" id="IPR034731">
    <property type="entry name" value="Znf_CCHC_FOG"/>
</dbReference>
<evidence type="ECO:0000256" key="8">
    <source>
        <dbReference type="ARBA" id="ARBA00023125"/>
    </source>
</evidence>
<keyword evidence="4" id="KW-0677">Repeat</keyword>
<keyword evidence="16" id="KW-1185">Reference proteome</keyword>
<dbReference type="Pfam" id="PF21182">
    <property type="entry name" value="FOG1-like_PR"/>
    <property type="match status" value="1"/>
</dbReference>
<feature type="compositionally biased region" description="Acidic residues" evidence="13">
    <location>
        <begin position="140"/>
        <end position="154"/>
    </location>
</feature>
<feature type="compositionally biased region" description="Low complexity" evidence="13">
    <location>
        <begin position="575"/>
        <end position="585"/>
    </location>
</feature>
<dbReference type="CDD" id="cd19201">
    <property type="entry name" value="PR-SET_ZFPM"/>
    <property type="match status" value="1"/>
</dbReference>
<dbReference type="GO" id="GO:0008270">
    <property type="term" value="F:zinc ion binding"/>
    <property type="evidence" value="ECO:0007669"/>
    <property type="project" value="UniProtKB-KW"/>
</dbReference>
<keyword evidence="9" id="KW-0010">Activator</keyword>
<feature type="domain" description="C2H2-type" evidence="14">
    <location>
        <begin position="1216"/>
        <end position="1247"/>
    </location>
</feature>
<dbReference type="InterPro" id="IPR039746">
    <property type="entry name" value="FOG"/>
</dbReference>
<dbReference type="Gene3D" id="3.30.160.60">
    <property type="entry name" value="Classic Zinc Finger"/>
    <property type="match status" value="3"/>
</dbReference>
<feature type="region of interest" description="Disordered" evidence="13">
    <location>
        <begin position="1074"/>
        <end position="1187"/>
    </location>
</feature>
<dbReference type="Gene3D" id="2.170.270.10">
    <property type="entry name" value="SET domain"/>
    <property type="match status" value="1"/>
</dbReference>
<evidence type="ECO:0000256" key="10">
    <source>
        <dbReference type="ARBA" id="ARBA00023163"/>
    </source>
</evidence>
<evidence type="ECO:0000256" key="3">
    <source>
        <dbReference type="ARBA" id="ARBA00022723"/>
    </source>
</evidence>
<dbReference type="Proteomes" id="UP000515135">
    <property type="component" value="Unplaced"/>
</dbReference>
<feature type="region of interest" description="Disordered" evidence="13">
    <location>
        <begin position="861"/>
        <end position="898"/>
    </location>
</feature>
<feature type="compositionally biased region" description="Polar residues" evidence="13">
    <location>
        <begin position="1111"/>
        <end position="1126"/>
    </location>
</feature>
<keyword evidence="2" id="KW-0678">Repressor</keyword>
<evidence type="ECO:0000259" key="15">
    <source>
        <dbReference type="PROSITE" id="PS51810"/>
    </source>
</evidence>
<evidence type="ECO:0000313" key="16">
    <source>
        <dbReference type="Proteomes" id="UP000515135"/>
    </source>
</evidence>
<protein>
    <submittedName>
        <fullName evidence="17">Zinc finger protein ZFPM2-like</fullName>
    </submittedName>
</protein>
<sequence>MSRRKQRNPKHLKRTFTEAFDNSGSLPGCLQIEEKDGHVSLTARDELPDGTRWGPYGGVVIAGEEKDEQKGLKVPCEDGEGCTVVLGDPSHWLLMLTPASSSEEHNTTICTQAGSIWCVVTRTVAPGEALQVHGLQEADFPQEETSQDVTDDQEPAGYHGDYQEDVSSPEEQDAKSFKVAKSESQDTPGSTDNLDTDGMKGSDDNTDEPPNLPQHDNTSDGPDNDMSPGASLLQAGSSSGIQGEHGLDGMDMQDAKQQLILAWKMSNEGKVGVYDCEDCGIVYRNMDNLKAHKTYYCPGTQRHQPPMRSRVLPSVLATVAQCPVCHKTFSNAGLLQVHMLTHTFTCPLCMAAFLNKVQLQQHLELEHSCSSVQGDAKTSPELLSPAELSPRPPPPVDGPKEGAFVCKVCWHVAQDQDSLTQHMTSHIGQATVECSRCQVTLSGPAELLWHRQFHTQSPVSSDEGTPRSLSRPTSARSEHGSSPNVMKDQVLKTAIKKEPGLEEPCPEQLVVKTNSPRRRDKMPLSPQAGVALVYRCPLCQYVANSAASVNRHLKMHADPGATPNTIVTPSDKQASLPQSSLSPSQTLNKGGADHPEGTYCLDCSIKFTSINNYFVHKKYYCSTRHLSKYGRGSAPPFMTESPLYGSAQQDYSSPLPSRAPATSAIPVPTIAAGGLLNLPALRRDVVSPSAVEPTLKSDEAEPPPPSCHYCIECEISFNKYENFAVHKQYYCASRRAGVEKRQECVQPANCTIVRLSTDERLIRGPGVVRAVPNTAMAYCGVPNSNNAASVAVQTETQQEEPDTSTVDTDNKPTPVASPQTSPQSATKDSVPTSETQSPSQPNPPDNNQENVLNLVVKRSSSETIVENDSREAVSTPEDQNVASSSKEVRVNGESSSEPIDLRCRKDKAEPLSDKLEMPNVFHCSACNIQYNKHENYIAHKTYYCQATTVVGQTAADSGTPDPMSHQAGLGEGRRSSPLQTGAAATASSPGSPNAAGPNQQPPFMCFCRQSFRTLEELESHDCAPFQCPYCQFSARTCSALMVHVKGHCESQLFRCSLCAFTVADMSALMEHWKDQHAKPEDEPDTADVRQTKRDDTRSNSSSSPDEHIDIHNSTQYKGPSPTNTSPKKPEEAVQTIVKQEPYDPGYPETSASCSTSNVDLPDRSTAPSDSPGKSTEKVHPQASPGPAQYHLSSMIGKTNVIRHSSAALRRGPVCTKYCRSCDISFTNLSTFIAHKKFYCASHAGENIVK</sequence>
<name>A0A6P4ZNL1_BRABE</name>
<dbReference type="SUPFAM" id="SSF57667">
    <property type="entry name" value="beta-beta-alpha zinc fingers"/>
    <property type="match status" value="8"/>
</dbReference>
<feature type="domain" description="CCHC FOG-type" evidence="15">
    <location>
        <begin position="592"/>
        <end position="625"/>
    </location>
</feature>
<dbReference type="Pfam" id="PF00096">
    <property type="entry name" value="zf-C2H2"/>
    <property type="match status" value="1"/>
</dbReference>
<dbReference type="GO" id="GO:0007507">
    <property type="term" value="P:heart development"/>
    <property type="evidence" value="ECO:0007669"/>
    <property type="project" value="TreeGrafter"/>
</dbReference>
<keyword evidence="10" id="KW-0804">Transcription</keyword>
<evidence type="ECO:0000256" key="9">
    <source>
        <dbReference type="ARBA" id="ARBA00023159"/>
    </source>
</evidence>